<accession>A0A7W5B8Z1</accession>
<evidence type="ECO:0000313" key="8">
    <source>
        <dbReference type="Proteomes" id="UP000541535"/>
    </source>
</evidence>
<dbReference type="Pfam" id="PF04116">
    <property type="entry name" value="FA_hydroxylase"/>
    <property type="match status" value="1"/>
</dbReference>
<evidence type="ECO:0000256" key="5">
    <source>
        <dbReference type="SAM" id="Phobius"/>
    </source>
</evidence>
<comment type="caution">
    <text evidence="7">The sequence shown here is derived from an EMBL/GenBank/DDBJ whole genome shotgun (WGS) entry which is preliminary data.</text>
</comment>
<organism evidence="7 8">
    <name type="scientific">Pseudoduganella violacea</name>
    <dbReference type="NCBI Taxonomy" id="1715466"/>
    <lineage>
        <taxon>Bacteria</taxon>
        <taxon>Pseudomonadati</taxon>
        <taxon>Pseudomonadota</taxon>
        <taxon>Betaproteobacteria</taxon>
        <taxon>Burkholderiales</taxon>
        <taxon>Oxalobacteraceae</taxon>
        <taxon>Telluria group</taxon>
        <taxon>Pseudoduganella</taxon>
    </lineage>
</organism>
<feature type="transmembrane region" description="Helical" evidence="5">
    <location>
        <begin position="46"/>
        <end position="64"/>
    </location>
</feature>
<dbReference type="GO" id="GO:0016491">
    <property type="term" value="F:oxidoreductase activity"/>
    <property type="evidence" value="ECO:0007669"/>
    <property type="project" value="InterPro"/>
</dbReference>
<evidence type="ECO:0000256" key="1">
    <source>
        <dbReference type="ARBA" id="ARBA00004370"/>
    </source>
</evidence>
<evidence type="ECO:0000313" key="7">
    <source>
        <dbReference type="EMBL" id="MBB3118050.1"/>
    </source>
</evidence>
<feature type="domain" description="Fatty acid hydroxylase" evidence="6">
    <location>
        <begin position="102"/>
        <end position="236"/>
    </location>
</feature>
<dbReference type="PANTHER" id="PTHR11863">
    <property type="entry name" value="STEROL DESATURASE"/>
    <property type="match status" value="1"/>
</dbReference>
<dbReference type="RefSeq" id="WP_183439965.1">
    <property type="nucleotide sequence ID" value="NZ_JACHXD010000002.1"/>
</dbReference>
<dbReference type="InterPro" id="IPR050307">
    <property type="entry name" value="Sterol_Desaturase_Related"/>
</dbReference>
<name>A0A7W5B8Z1_9BURK</name>
<proteinExistence type="predicted"/>
<evidence type="ECO:0000256" key="3">
    <source>
        <dbReference type="ARBA" id="ARBA00022989"/>
    </source>
</evidence>
<protein>
    <submittedName>
        <fullName evidence="7">Sterol desaturase/sphingolipid hydroxylase (Fatty acid hydroxylase superfamily)</fullName>
    </submittedName>
</protein>
<keyword evidence="3 5" id="KW-1133">Transmembrane helix</keyword>
<keyword evidence="4 5" id="KW-0472">Membrane</keyword>
<reference evidence="7 8" key="1">
    <citation type="submission" date="2020-08" db="EMBL/GenBank/DDBJ databases">
        <title>Genomic Encyclopedia of Type Strains, Phase III (KMG-III): the genomes of soil and plant-associated and newly described type strains.</title>
        <authorList>
            <person name="Whitman W."/>
        </authorList>
    </citation>
    <scope>NUCLEOTIDE SEQUENCE [LARGE SCALE GENOMIC DNA]</scope>
    <source>
        <strain evidence="7 8">CECT 8897</strain>
    </source>
</reference>
<dbReference type="GO" id="GO:0016020">
    <property type="term" value="C:membrane"/>
    <property type="evidence" value="ECO:0007669"/>
    <property type="project" value="UniProtKB-SubCell"/>
</dbReference>
<keyword evidence="8" id="KW-1185">Reference proteome</keyword>
<dbReference type="GO" id="GO:0005506">
    <property type="term" value="F:iron ion binding"/>
    <property type="evidence" value="ECO:0007669"/>
    <property type="project" value="InterPro"/>
</dbReference>
<comment type="subcellular location">
    <subcellularLocation>
        <location evidence="1">Membrane</location>
    </subcellularLocation>
</comment>
<dbReference type="GO" id="GO:0008610">
    <property type="term" value="P:lipid biosynthetic process"/>
    <property type="evidence" value="ECO:0007669"/>
    <property type="project" value="InterPro"/>
</dbReference>
<dbReference type="InterPro" id="IPR006694">
    <property type="entry name" value="Fatty_acid_hydroxylase"/>
</dbReference>
<sequence length="275" mass="32611">MVTYLSQAVDGILDYGWRIFYASMIFFAAEMLWGRNRYTLWSRLRSAVFWLSYIVITVLFFTWFNQLWRGLGIQPLFKLQLGWLASTPYPMLNVAGWILVSVLAAILGEFFYYWFHRAQHRFSWLWAFHSEHHALREMSAWNSNHHFTEEILRIPFITLPLTLLLQVDTGYVPFLLIFLIGLQGQYEHSHTRLHLGPLRHIIADNRFHRIHHSVEARHFDKNYGSFTSVWDQVFGTAYFPAKHEWPDTGIDAHDEAKTLSEFLFRPFRKLLGKQA</sequence>
<feature type="transmembrane region" description="Helical" evidence="5">
    <location>
        <begin position="15"/>
        <end position="34"/>
    </location>
</feature>
<evidence type="ECO:0000256" key="2">
    <source>
        <dbReference type="ARBA" id="ARBA00022692"/>
    </source>
</evidence>
<gene>
    <name evidence="7" type="ORF">FHS03_001076</name>
</gene>
<dbReference type="EMBL" id="JACHXD010000002">
    <property type="protein sequence ID" value="MBB3118050.1"/>
    <property type="molecule type" value="Genomic_DNA"/>
</dbReference>
<feature type="transmembrane region" description="Helical" evidence="5">
    <location>
        <begin position="94"/>
        <end position="115"/>
    </location>
</feature>
<dbReference type="Proteomes" id="UP000541535">
    <property type="component" value="Unassembled WGS sequence"/>
</dbReference>
<keyword evidence="2 5" id="KW-0812">Transmembrane</keyword>
<evidence type="ECO:0000259" key="6">
    <source>
        <dbReference type="Pfam" id="PF04116"/>
    </source>
</evidence>
<evidence type="ECO:0000256" key="4">
    <source>
        <dbReference type="ARBA" id="ARBA00023136"/>
    </source>
</evidence>
<dbReference type="AlphaFoldDB" id="A0A7W5B8Z1"/>